<comment type="caution">
    <text evidence="16">The sequence shown here is derived from an EMBL/GenBank/DDBJ whole genome shotgun (WGS) entry which is preliminary data.</text>
</comment>
<proteinExistence type="inferred from homology"/>
<evidence type="ECO:0000259" key="14">
    <source>
        <dbReference type="Pfam" id="PF04406"/>
    </source>
</evidence>
<keyword evidence="17" id="KW-1185">Reference proteome</keyword>
<dbReference type="PRINTS" id="PR01550">
    <property type="entry name" value="TOP6AFAMILY"/>
</dbReference>
<evidence type="ECO:0000256" key="7">
    <source>
        <dbReference type="ARBA" id="ARBA00022842"/>
    </source>
</evidence>
<dbReference type="GO" id="GO:0005524">
    <property type="term" value="F:ATP binding"/>
    <property type="evidence" value="ECO:0007669"/>
    <property type="project" value="InterPro"/>
</dbReference>
<comment type="catalytic activity">
    <reaction evidence="1 12">
        <text>ATP-dependent breakage, passage and rejoining of double-stranded DNA.</text>
        <dbReference type="EC" id="5.6.2.2"/>
    </reaction>
</comment>
<evidence type="ECO:0000256" key="13">
    <source>
        <dbReference type="SAM" id="MobiDB-lite"/>
    </source>
</evidence>
<comment type="subcellular location">
    <subcellularLocation>
        <location evidence="3">Nucleus</location>
    </subcellularLocation>
</comment>
<dbReference type="FunFam" id="3.40.1360.10:FF:000018">
    <property type="entry name" value="Type II DNA topoisomerase VI subunit A"/>
    <property type="match status" value="1"/>
</dbReference>
<organism evidence="16 17">
    <name type="scientific">Botryotinia convoluta</name>
    <dbReference type="NCBI Taxonomy" id="54673"/>
    <lineage>
        <taxon>Eukaryota</taxon>
        <taxon>Fungi</taxon>
        <taxon>Dikarya</taxon>
        <taxon>Ascomycota</taxon>
        <taxon>Pezizomycotina</taxon>
        <taxon>Leotiomycetes</taxon>
        <taxon>Helotiales</taxon>
        <taxon>Sclerotiniaceae</taxon>
        <taxon>Botryotinia</taxon>
    </lineage>
</organism>
<dbReference type="Pfam" id="PF04406">
    <property type="entry name" value="TP6A_N"/>
    <property type="match status" value="1"/>
</dbReference>
<protein>
    <recommendedName>
        <fullName evidence="5">DNA topoisomerase (ATP-hydrolyzing)</fullName>
        <ecNumber evidence="5">5.6.2.2</ecNumber>
    </recommendedName>
</protein>
<feature type="domain" description="Topoisomerase 6 subunit A/Spo11 TOPRIM" evidence="15">
    <location>
        <begin position="303"/>
        <end position="463"/>
    </location>
</feature>
<evidence type="ECO:0000259" key="15">
    <source>
        <dbReference type="Pfam" id="PF21180"/>
    </source>
</evidence>
<dbReference type="Pfam" id="PF21180">
    <property type="entry name" value="TOP6A-Spo11_Toprim"/>
    <property type="match status" value="1"/>
</dbReference>
<dbReference type="EC" id="5.6.2.2" evidence="5"/>
<dbReference type="CDD" id="cd00223">
    <property type="entry name" value="TOPRIM_TopoIIB_SPO"/>
    <property type="match status" value="1"/>
</dbReference>
<dbReference type="SUPFAM" id="SSF56726">
    <property type="entry name" value="DNA topoisomerase IV, alpha subunit"/>
    <property type="match status" value="1"/>
</dbReference>
<dbReference type="InterPro" id="IPR036078">
    <property type="entry name" value="Spo11/TopoVI_A_sf"/>
</dbReference>
<name>A0A4Z1HF22_9HELO</name>
<dbReference type="GO" id="GO:0000228">
    <property type="term" value="C:nuclear chromosome"/>
    <property type="evidence" value="ECO:0007669"/>
    <property type="project" value="TreeGrafter"/>
</dbReference>
<dbReference type="OrthoDB" id="5377392at2759"/>
<dbReference type="GO" id="GO:0000706">
    <property type="term" value="P:meiotic DNA double-strand break processing"/>
    <property type="evidence" value="ECO:0007669"/>
    <property type="project" value="TreeGrafter"/>
</dbReference>
<evidence type="ECO:0000256" key="8">
    <source>
        <dbReference type="ARBA" id="ARBA00023029"/>
    </source>
</evidence>
<evidence type="ECO:0000256" key="10">
    <source>
        <dbReference type="ARBA" id="ARBA00023235"/>
    </source>
</evidence>
<dbReference type="InterPro" id="IPR013048">
    <property type="entry name" value="Meiotic_Spo11"/>
</dbReference>
<keyword evidence="6" id="KW-0479">Metal-binding</keyword>
<evidence type="ECO:0000256" key="3">
    <source>
        <dbReference type="ARBA" id="ARBA00004123"/>
    </source>
</evidence>
<dbReference type="InterPro" id="IPR036388">
    <property type="entry name" value="WH-like_DNA-bd_sf"/>
</dbReference>
<feature type="compositionally biased region" description="Polar residues" evidence="13">
    <location>
        <begin position="100"/>
        <end position="109"/>
    </location>
</feature>
<feature type="domain" description="Spo11/DNA topoisomerase VI subunit A N-terminal" evidence="14">
    <location>
        <begin position="192"/>
        <end position="253"/>
    </location>
</feature>
<dbReference type="PANTHER" id="PTHR10848:SF0">
    <property type="entry name" value="MEIOTIC RECOMBINATION PROTEIN SPO11"/>
    <property type="match status" value="1"/>
</dbReference>
<dbReference type="EMBL" id="PQXN01000264">
    <property type="protein sequence ID" value="TGO47738.1"/>
    <property type="molecule type" value="Genomic_DNA"/>
</dbReference>
<evidence type="ECO:0000256" key="1">
    <source>
        <dbReference type="ARBA" id="ARBA00000185"/>
    </source>
</evidence>
<gene>
    <name evidence="16" type="ORF">BCON_0265g00110</name>
</gene>
<accession>A0A4Z1HF22</accession>
<keyword evidence="11" id="KW-0539">Nucleus</keyword>
<keyword evidence="10 12" id="KW-0413">Isomerase</keyword>
<dbReference type="Proteomes" id="UP000297527">
    <property type="component" value="Unassembled WGS sequence"/>
</dbReference>
<dbReference type="InterPro" id="IPR034136">
    <property type="entry name" value="TOPRIM_Topo6A/Spo11"/>
</dbReference>
<evidence type="ECO:0000256" key="12">
    <source>
        <dbReference type="PROSITE-ProRule" id="PRU01385"/>
    </source>
</evidence>
<evidence type="ECO:0000256" key="9">
    <source>
        <dbReference type="ARBA" id="ARBA00023125"/>
    </source>
</evidence>
<sequence>MAAAGGHPILARIFEKDHVKGLLQTSTVDKDALAADRFRTRFKSAMDFDLLQDILKDTTSSSSQLLHDLPSNKLISEFDSTDHSDEQISASSQHGKHSNDTNPLTTPLSTPEKIEDLNPRNTSTLSYQTGSAICRIEEICEAMTDCMIGRRKQFSIHLKSRSLGTKDATPGSKEALSSRVVQFPSSSPRETWKFVALLRILELSHEALVTGNIITKRDIYYRDPELFTKQAIVDRFVDDIACTLGLKRDALNVMAAAKGLVAGWFVMKRRNQSVMDYSSAADSQLVPWVKEIEEMDLSQVKWILVIEKEATFRTLAEKRYWEYSTAGRGILLTAKGYPDIQSRQFLHYLVKHYPIIPIYALVDFDPDGIGIMSTYKHGSVALAHENKNLSVPSMRWLGLRNKDMMQGGKENEGLLKLTERDRRLAVKMLQRDLCQEHGDEDEWRKEIQVMLMLNKKAEIQIIGNGDALENWLNRKLREEKNRLGVS</sequence>
<dbReference type="PROSITE" id="PS52041">
    <property type="entry name" value="TOPO_IIB"/>
    <property type="match status" value="1"/>
</dbReference>
<comment type="similarity">
    <text evidence="4 12">Belongs to the TOP6A family.</text>
</comment>
<reference evidence="16 17" key="1">
    <citation type="submission" date="2017-12" db="EMBL/GenBank/DDBJ databases">
        <title>Comparative genomics of Botrytis spp.</title>
        <authorList>
            <person name="Valero-Jimenez C.A."/>
            <person name="Tapia P."/>
            <person name="Veloso J."/>
            <person name="Silva-Moreno E."/>
            <person name="Staats M."/>
            <person name="Valdes J.H."/>
            <person name="Van Kan J.A.L."/>
        </authorList>
    </citation>
    <scope>NUCLEOTIDE SEQUENCE [LARGE SCALE GENOMIC DNA]</scope>
    <source>
        <strain evidence="16 17">MUCL11595</strain>
    </source>
</reference>
<dbReference type="InterPro" id="IPR013049">
    <property type="entry name" value="Spo11/TopoVI_A_N"/>
</dbReference>
<keyword evidence="9 12" id="KW-0238">DNA-binding</keyword>
<dbReference type="GO" id="GO:0042138">
    <property type="term" value="P:meiotic DNA double-strand break formation"/>
    <property type="evidence" value="ECO:0007669"/>
    <property type="project" value="InterPro"/>
</dbReference>
<dbReference type="GO" id="GO:0046872">
    <property type="term" value="F:metal ion binding"/>
    <property type="evidence" value="ECO:0007669"/>
    <property type="project" value="UniProtKB-KW"/>
</dbReference>
<keyword evidence="8 12" id="KW-0799">Topoisomerase</keyword>
<dbReference type="InterPro" id="IPR002815">
    <property type="entry name" value="Spo11/TopoVI_A"/>
</dbReference>
<comment type="cofactor">
    <cofactor evidence="2">
        <name>Mg(2+)</name>
        <dbReference type="ChEBI" id="CHEBI:18420"/>
    </cofactor>
</comment>
<feature type="active site" description="O-(5'-phospho-DNA)-tyrosine intermediate" evidence="12">
    <location>
        <position position="221"/>
    </location>
</feature>
<dbReference type="PRINTS" id="PR01551">
    <property type="entry name" value="SPO11HOMOLOG"/>
</dbReference>
<evidence type="ECO:0000256" key="2">
    <source>
        <dbReference type="ARBA" id="ARBA00001946"/>
    </source>
</evidence>
<dbReference type="GO" id="GO:0003918">
    <property type="term" value="F:DNA topoisomerase type II (double strand cut, ATP-hydrolyzing) activity"/>
    <property type="evidence" value="ECO:0007669"/>
    <property type="project" value="UniProtKB-UniRule"/>
</dbReference>
<dbReference type="Gene3D" id="1.10.10.10">
    <property type="entry name" value="Winged helix-like DNA-binding domain superfamily/Winged helix DNA-binding domain"/>
    <property type="match status" value="1"/>
</dbReference>
<evidence type="ECO:0000256" key="11">
    <source>
        <dbReference type="ARBA" id="ARBA00023242"/>
    </source>
</evidence>
<evidence type="ECO:0000313" key="16">
    <source>
        <dbReference type="EMBL" id="TGO47738.1"/>
    </source>
</evidence>
<dbReference type="AlphaFoldDB" id="A0A4Z1HF22"/>
<dbReference type="PANTHER" id="PTHR10848">
    <property type="entry name" value="MEIOTIC RECOMBINATION PROTEIN SPO11"/>
    <property type="match status" value="1"/>
</dbReference>
<dbReference type="Gene3D" id="3.40.1360.10">
    <property type="match status" value="1"/>
</dbReference>
<evidence type="ECO:0000256" key="6">
    <source>
        <dbReference type="ARBA" id="ARBA00022723"/>
    </source>
</evidence>
<evidence type="ECO:0000256" key="5">
    <source>
        <dbReference type="ARBA" id="ARBA00012895"/>
    </source>
</evidence>
<keyword evidence="7" id="KW-0460">Magnesium</keyword>
<dbReference type="GO" id="GO:0003677">
    <property type="term" value="F:DNA binding"/>
    <property type="evidence" value="ECO:0007669"/>
    <property type="project" value="UniProtKB-UniRule"/>
</dbReference>
<evidence type="ECO:0000313" key="17">
    <source>
        <dbReference type="Proteomes" id="UP000297527"/>
    </source>
</evidence>
<feature type="region of interest" description="Disordered" evidence="13">
    <location>
        <begin position="81"/>
        <end position="122"/>
    </location>
</feature>
<dbReference type="GO" id="GO:0007131">
    <property type="term" value="P:reciprocal meiotic recombination"/>
    <property type="evidence" value="ECO:0007669"/>
    <property type="project" value="TreeGrafter"/>
</dbReference>
<evidence type="ECO:0000256" key="4">
    <source>
        <dbReference type="ARBA" id="ARBA00006559"/>
    </source>
</evidence>